<gene>
    <name evidence="4" type="ORF">PDIGIT_LOCUS5791</name>
</gene>
<feature type="signal peptide" evidence="3">
    <location>
        <begin position="1"/>
        <end position="24"/>
    </location>
</feature>
<sequence length="393" mass="42033">MLARLNSIVALWTLWGNVAQVVRAQVAPEITVVEDGYNVVAMIPCVGCPLVYQDTSKGKNKGWSTRQDQNSLLLNVSIPYDSAHISINDAPLYSGRQNLPLIHSSQVVSDLSSTTLSEIITTHQLSSSIPLTTTSSIAFGISYRMSLQDLALSPAKPKKSKSNYDPPLPLSAKLLHFDIFEIHSSLTVPPTAYPLDRKEQKILQLILLQNPLYSALSPSPTYTLHDAKLIPRPHAIKPPANQKTMHYLSWDAFGRKGTPTHFLSRIAVGFAEWIASGIVAVLIFVVGIVVVFVGGVLLCSFGRSFWRGEYESAQVGKRRRGATLGAGAAAAAAGNGGANAGWRPRSGTGRSDLERGRRGTVGATAAAAAGRFLSADELGIGGRGRVVGVGKND</sequence>
<keyword evidence="2" id="KW-1133">Transmembrane helix</keyword>
<proteinExistence type="predicted"/>
<name>A0A9W4UAQ2_9PLEO</name>
<evidence type="ECO:0000256" key="1">
    <source>
        <dbReference type="SAM" id="MobiDB-lite"/>
    </source>
</evidence>
<evidence type="ECO:0000256" key="2">
    <source>
        <dbReference type="SAM" id="Phobius"/>
    </source>
</evidence>
<protein>
    <submittedName>
        <fullName evidence="4">Uncharacterized protein</fullName>
    </submittedName>
</protein>
<feature type="transmembrane region" description="Helical" evidence="2">
    <location>
        <begin position="273"/>
        <end position="298"/>
    </location>
</feature>
<feature type="region of interest" description="Disordered" evidence="1">
    <location>
        <begin position="332"/>
        <end position="358"/>
    </location>
</feature>
<organism evidence="4 5">
    <name type="scientific">Periconia digitata</name>
    <dbReference type="NCBI Taxonomy" id="1303443"/>
    <lineage>
        <taxon>Eukaryota</taxon>
        <taxon>Fungi</taxon>
        <taxon>Dikarya</taxon>
        <taxon>Ascomycota</taxon>
        <taxon>Pezizomycotina</taxon>
        <taxon>Dothideomycetes</taxon>
        <taxon>Pleosporomycetidae</taxon>
        <taxon>Pleosporales</taxon>
        <taxon>Massarineae</taxon>
        <taxon>Periconiaceae</taxon>
        <taxon>Periconia</taxon>
    </lineage>
</organism>
<reference evidence="4" key="1">
    <citation type="submission" date="2023-01" db="EMBL/GenBank/DDBJ databases">
        <authorList>
            <person name="Van Ghelder C."/>
            <person name="Rancurel C."/>
        </authorList>
    </citation>
    <scope>NUCLEOTIDE SEQUENCE</scope>
    <source>
        <strain evidence="4">CNCM I-4278</strain>
    </source>
</reference>
<keyword evidence="3" id="KW-0732">Signal</keyword>
<comment type="caution">
    <text evidence="4">The sequence shown here is derived from an EMBL/GenBank/DDBJ whole genome shotgun (WGS) entry which is preliminary data.</text>
</comment>
<feature type="chain" id="PRO_5040774865" evidence="3">
    <location>
        <begin position="25"/>
        <end position="393"/>
    </location>
</feature>
<dbReference type="AlphaFoldDB" id="A0A9W4UAQ2"/>
<keyword evidence="2" id="KW-0472">Membrane</keyword>
<evidence type="ECO:0000313" key="4">
    <source>
        <dbReference type="EMBL" id="CAI6332761.1"/>
    </source>
</evidence>
<accession>A0A9W4UAQ2</accession>
<evidence type="ECO:0000313" key="5">
    <source>
        <dbReference type="Proteomes" id="UP001152607"/>
    </source>
</evidence>
<dbReference type="Proteomes" id="UP001152607">
    <property type="component" value="Unassembled WGS sequence"/>
</dbReference>
<dbReference type="EMBL" id="CAOQHR010000003">
    <property type="protein sequence ID" value="CAI6332761.1"/>
    <property type="molecule type" value="Genomic_DNA"/>
</dbReference>
<keyword evidence="2" id="KW-0812">Transmembrane</keyword>
<evidence type="ECO:0000256" key="3">
    <source>
        <dbReference type="SAM" id="SignalP"/>
    </source>
</evidence>
<dbReference type="OrthoDB" id="3791536at2759"/>
<keyword evidence="5" id="KW-1185">Reference proteome</keyword>